<evidence type="ECO:0000313" key="4">
    <source>
        <dbReference type="Proteomes" id="UP000695022"/>
    </source>
</evidence>
<reference evidence="5" key="1">
    <citation type="submission" date="2025-08" db="UniProtKB">
        <authorList>
            <consortium name="RefSeq"/>
        </authorList>
    </citation>
    <scope>IDENTIFICATION</scope>
</reference>
<dbReference type="PANTHER" id="PTHR10188:SF43">
    <property type="entry name" value="ASPARAGINASE (EUROFUNG)"/>
    <property type="match status" value="1"/>
</dbReference>
<dbReference type="CDD" id="cd04702">
    <property type="entry name" value="ASRGL1_like"/>
    <property type="match status" value="1"/>
</dbReference>
<evidence type="ECO:0000256" key="3">
    <source>
        <dbReference type="ARBA" id="ARBA00049366"/>
    </source>
</evidence>
<accession>A0ABM1DXF6</accession>
<proteinExistence type="inferred from homology"/>
<comment type="catalytic activity">
    <reaction evidence="1">
        <text>Cleavage of a beta-linked Asp residue from the N-terminus of a polypeptide.</text>
        <dbReference type="EC" id="3.4.19.5"/>
    </reaction>
</comment>
<evidence type="ECO:0000256" key="2">
    <source>
        <dbReference type="ARBA" id="ARBA00010872"/>
    </source>
</evidence>
<dbReference type="Pfam" id="PF01112">
    <property type="entry name" value="Asparaginase_2"/>
    <property type="match status" value="1"/>
</dbReference>
<dbReference type="Proteomes" id="UP000695022">
    <property type="component" value="Unplaced"/>
</dbReference>
<dbReference type="InterPro" id="IPR029055">
    <property type="entry name" value="Ntn_hydrolases_N"/>
</dbReference>
<evidence type="ECO:0000313" key="5">
    <source>
        <dbReference type="RefSeq" id="XP_014664627.1"/>
    </source>
</evidence>
<keyword evidence="4" id="KW-1185">Reference proteome</keyword>
<comment type="catalytic activity">
    <reaction evidence="3">
        <text>L-asparagine + H2O = L-aspartate + NH4(+)</text>
        <dbReference type="Rhea" id="RHEA:21016"/>
        <dbReference type="ChEBI" id="CHEBI:15377"/>
        <dbReference type="ChEBI" id="CHEBI:28938"/>
        <dbReference type="ChEBI" id="CHEBI:29991"/>
        <dbReference type="ChEBI" id="CHEBI:58048"/>
        <dbReference type="EC" id="3.5.1.1"/>
    </reaction>
</comment>
<name>A0ABM1DXF6_PRICU</name>
<dbReference type="Gene3D" id="3.60.20.30">
    <property type="entry name" value="(Glycosyl)asparaginase"/>
    <property type="match status" value="1"/>
</dbReference>
<protein>
    <submittedName>
        <fullName evidence="5">Isoaspartyl peptidase/L-asparaginase-like</fullName>
    </submittedName>
</protein>
<dbReference type="SUPFAM" id="SSF56235">
    <property type="entry name" value="N-terminal nucleophile aminohydrolases (Ntn hydrolases)"/>
    <property type="match status" value="1"/>
</dbReference>
<gene>
    <name evidence="5" type="primary">LOC106806956</name>
</gene>
<evidence type="ECO:0000256" key="1">
    <source>
        <dbReference type="ARBA" id="ARBA00000306"/>
    </source>
</evidence>
<dbReference type="PANTHER" id="PTHR10188">
    <property type="entry name" value="L-ASPARAGINASE"/>
    <property type="match status" value="1"/>
</dbReference>
<dbReference type="InterPro" id="IPR000246">
    <property type="entry name" value="Peptidase_T2"/>
</dbReference>
<sequence length="322" mass="33772">MSVAPVVIVHGGAWSGGTGQCDARAEGAKQAAIAGWARLKETENSMDAVEAAVRALEDDPIFDAGTGSVLNDAGKIEMDAAIMDGTTLNSGAVACVQNIKNPVTLARKVMENTHHCLLVGEGANEFAEKIGIPVVPTEELVSELSTNKLKFCEGNYDDRVGHAFKATNINKHKKHAQGEHDTVGAVAVDPHGNVAAATSTGGITAKMVGRVGDSPLIGLGCYGDSDTGGVSCTGHGESIMKVHLASRIIMYMETGMSAQDATELALDYMYRRTEGAGGAIVLDNKGNVGLHFTTDFMAWAYVKDDVMHHGLVPDTIHQVAVE</sequence>
<dbReference type="RefSeq" id="XP_014664627.1">
    <property type="nucleotide sequence ID" value="XM_014809141.1"/>
</dbReference>
<dbReference type="GeneID" id="106806956"/>
<dbReference type="InterPro" id="IPR033844">
    <property type="entry name" value="ASRGL1_meta"/>
</dbReference>
<comment type="similarity">
    <text evidence="2">Belongs to the Ntn-hydrolase family.</text>
</comment>
<organism evidence="4 5">
    <name type="scientific">Priapulus caudatus</name>
    <name type="common">Priapulid worm</name>
    <dbReference type="NCBI Taxonomy" id="37621"/>
    <lineage>
        <taxon>Eukaryota</taxon>
        <taxon>Metazoa</taxon>
        <taxon>Ecdysozoa</taxon>
        <taxon>Scalidophora</taxon>
        <taxon>Priapulida</taxon>
        <taxon>Priapulimorpha</taxon>
        <taxon>Priapulimorphida</taxon>
        <taxon>Priapulidae</taxon>
        <taxon>Priapulus</taxon>
    </lineage>
</organism>